<comment type="caution">
    <text evidence="1">The sequence shown here is derived from an EMBL/GenBank/DDBJ whole genome shotgun (WGS) entry which is preliminary data.</text>
</comment>
<organism evidence="1 2">
    <name type="scientific">Ficus carica</name>
    <name type="common">Common fig</name>
    <dbReference type="NCBI Taxonomy" id="3494"/>
    <lineage>
        <taxon>Eukaryota</taxon>
        <taxon>Viridiplantae</taxon>
        <taxon>Streptophyta</taxon>
        <taxon>Embryophyta</taxon>
        <taxon>Tracheophyta</taxon>
        <taxon>Spermatophyta</taxon>
        <taxon>Magnoliopsida</taxon>
        <taxon>eudicotyledons</taxon>
        <taxon>Gunneridae</taxon>
        <taxon>Pentapetalae</taxon>
        <taxon>rosids</taxon>
        <taxon>fabids</taxon>
        <taxon>Rosales</taxon>
        <taxon>Moraceae</taxon>
        <taxon>Ficeae</taxon>
        <taxon>Ficus</taxon>
    </lineage>
</organism>
<name>A0AA88J4A3_FICCA</name>
<proteinExistence type="predicted"/>
<evidence type="ECO:0000313" key="1">
    <source>
        <dbReference type="EMBL" id="GMN62434.1"/>
    </source>
</evidence>
<reference evidence="1" key="1">
    <citation type="submission" date="2023-07" db="EMBL/GenBank/DDBJ databases">
        <title>draft genome sequence of fig (Ficus carica).</title>
        <authorList>
            <person name="Takahashi T."/>
            <person name="Nishimura K."/>
        </authorList>
    </citation>
    <scope>NUCLEOTIDE SEQUENCE</scope>
</reference>
<accession>A0AA88J4A3</accession>
<evidence type="ECO:0000313" key="2">
    <source>
        <dbReference type="Proteomes" id="UP001187192"/>
    </source>
</evidence>
<dbReference type="Proteomes" id="UP001187192">
    <property type="component" value="Unassembled WGS sequence"/>
</dbReference>
<sequence>MSKYGALKDLYANVEIGVSLRANMVFLRTHVVSILALLTWLSVELEQAMFLHIALHGRPPQWNGHVMLLALMSKPLALLTWLARASMTFHIWPATTRNGHVMLLALMSKPSNLAYLASLIKHGRPPQGVYEQKFCS</sequence>
<dbReference type="EMBL" id="BTGU01000129">
    <property type="protein sequence ID" value="GMN62434.1"/>
    <property type="molecule type" value="Genomic_DNA"/>
</dbReference>
<dbReference type="AlphaFoldDB" id="A0AA88J4A3"/>
<gene>
    <name evidence="1" type="ORF">TIFTF001_031519</name>
</gene>
<keyword evidence="2" id="KW-1185">Reference proteome</keyword>
<protein>
    <submittedName>
        <fullName evidence="1">Uncharacterized protein</fullName>
    </submittedName>
</protein>